<proteinExistence type="predicted"/>
<dbReference type="GeneID" id="37031216"/>
<dbReference type="AlphaFoldDB" id="A0A316UIP8"/>
<evidence type="ECO:0000313" key="4">
    <source>
        <dbReference type="Proteomes" id="UP000245884"/>
    </source>
</evidence>
<dbReference type="OrthoDB" id="2937326at2759"/>
<keyword evidence="4" id="KW-1185">Reference proteome</keyword>
<reference evidence="3 4" key="1">
    <citation type="journal article" date="2018" name="Mol. Biol. Evol.">
        <title>Broad Genomic Sampling Reveals a Smut Pathogenic Ancestry of the Fungal Clade Ustilaginomycotina.</title>
        <authorList>
            <person name="Kijpornyongpan T."/>
            <person name="Mondo S.J."/>
            <person name="Barry K."/>
            <person name="Sandor L."/>
            <person name="Lee J."/>
            <person name="Lipzen A."/>
            <person name="Pangilinan J."/>
            <person name="LaButti K."/>
            <person name="Hainaut M."/>
            <person name="Henrissat B."/>
            <person name="Grigoriev I.V."/>
            <person name="Spatafora J.W."/>
            <person name="Aime M.C."/>
        </authorList>
    </citation>
    <scope>NUCLEOTIDE SEQUENCE [LARGE SCALE GENOMIC DNA]</scope>
    <source>
        <strain evidence="3 4">MCA 5214</strain>
    </source>
</reference>
<name>A0A316UIP8_9BASI</name>
<evidence type="ECO:0000259" key="2">
    <source>
        <dbReference type="Pfam" id="PF24803"/>
    </source>
</evidence>
<feature type="transmembrane region" description="Helical" evidence="1">
    <location>
        <begin position="120"/>
        <end position="139"/>
    </location>
</feature>
<protein>
    <recommendedName>
        <fullName evidence="2">DUF7704 domain-containing protein</fullName>
    </recommendedName>
</protein>
<feature type="transmembrane region" description="Helical" evidence="1">
    <location>
        <begin position="79"/>
        <end position="100"/>
    </location>
</feature>
<dbReference type="PANTHER" id="PTHR37019:SF2">
    <property type="entry name" value="EXPERA DOMAIN-CONTAINING PROTEIN"/>
    <property type="match status" value="1"/>
</dbReference>
<keyword evidence="1" id="KW-0812">Transmembrane</keyword>
<dbReference type="RefSeq" id="XP_025359712.1">
    <property type="nucleotide sequence ID" value="XM_025509393.1"/>
</dbReference>
<keyword evidence="1" id="KW-1133">Transmembrane helix</keyword>
<dbReference type="EMBL" id="KZ819677">
    <property type="protein sequence ID" value="PWN25100.1"/>
    <property type="molecule type" value="Genomic_DNA"/>
</dbReference>
<dbReference type="Pfam" id="PF24803">
    <property type="entry name" value="DUF7704"/>
    <property type="match status" value="1"/>
</dbReference>
<dbReference type="Proteomes" id="UP000245884">
    <property type="component" value="Unassembled WGS sequence"/>
</dbReference>
<dbReference type="InterPro" id="IPR056121">
    <property type="entry name" value="DUF7704"/>
</dbReference>
<feature type="domain" description="DUF7704" evidence="2">
    <location>
        <begin position="7"/>
        <end position="185"/>
    </location>
</feature>
<sequence length="198" mass="21331">MSQLTPLPAPWYIFFGLLEPVSTLAGAYFALLDTDGFYRDLIPLEMKGSAAAFVKGVVGEATGGALLSGKPSDEARMGLAQLGSCYLLLALVSLFLFSTLRSFSPNSLPRSTMELIIRNYLAALAIADLVHIGVTLFFLPPVGRKDGRFWFALVSQPQRWNGLLAGNVLATLGLFTARSMWFLGVGRGSPAGGEKKRK</sequence>
<keyword evidence="1" id="KW-0472">Membrane</keyword>
<organism evidence="3 4">
    <name type="scientific">Jaminaea rosea</name>
    <dbReference type="NCBI Taxonomy" id="1569628"/>
    <lineage>
        <taxon>Eukaryota</taxon>
        <taxon>Fungi</taxon>
        <taxon>Dikarya</taxon>
        <taxon>Basidiomycota</taxon>
        <taxon>Ustilaginomycotina</taxon>
        <taxon>Exobasidiomycetes</taxon>
        <taxon>Microstromatales</taxon>
        <taxon>Microstromatales incertae sedis</taxon>
        <taxon>Jaminaea</taxon>
    </lineage>
</organism>
<gene>
    <name evidence="3" type="ORF">BDZ90DRAFT_281701</name>
</gene>
<feature type="transmembrane region" description="Helical" evidence="1">
    <location>
        <begin position="12"/>
        <end position="32"/>
    </location>
</feature>
<feature type="transmembrane region" description="Helical" evidence="1">
    <location>
        <begin position="160"/>
        <end position="181"/>
    </location>
</feature>
<accession>A0A316UIP8</accession>
<dbReference type="STRING" id="1569628.A0A316UIP8"/>
<evidence type="ECO:0000256" key="1">
    <source>
        <dbReference type="SAM" id="Phobius"/>
    </source>
</evidence>
<evidence type="ECO:0000313" key="3">
    <source>
        <dbReference type="EMBL" id="PWN25100.1"/>
    </source>
</evidence>
<dbReference type="PANTHER" id="PTHR37019">
    <property type="entry name" value="CHROMOSOME 1, WHOLE GENOME SHOTGUN SEQUENCE"/>
    <property type="match status" value="1"/>
</dbReference>